<protein>
    <recommendedName>
        <fullName evidence="3 8">Histidinol-phosphatase</fullName>
        <shortName evidence="8">HolPase</shortName>
        <ecNumber evidence="3 8">3.1.3.15</ecNumber>
    </recommendedName>
</protein>
<feature type="domain" description="PHP" evidence="9">
    <location>
        <begin position="7"/>
        <end position="226"/>
    </location>
</feature>
<dbReference type="EMBL" id="VIRS01000061">
    <property type="protein sequence ID" value="TQS39673.1"/>
    <property type="molecule type" value="Genomic_DNA"/>
</dbReference>
<accession>A0A545AED1</accession>
<dbReference type="Proteomes" id="UP000317982">
    <property type="component" value="Unassembled WGS sequence"/>
</dbReference>
<evidence type="ECO:0000256" key="5">
    <source>
        <dbReference type="ARBA" id="ARBA00022801"/>
    </source>
</evidence>
<comment type="pathway">
    <text evidence="1 8">Amino-acid biosynthesis; L-histidine biosynthesis; L-histidine from 5-phospho-alpha-D-ribose 1-diphosphate: step 8/9.</text>
</comment>
<dbReference type="PANTHER" id="PTHR21039">
    <property type="entry name" value="HISTIDINOL PHOSPHATASE-RELATED"/>
    <property type="match status" value="1"/>
</dbReference>
<dbReference type="EC" id="3.1.3.15" evidence="3 8"/>
<evidence type="ECO:0000256" key="2">
    <source>
        <dbReference type="ARBA" id="ARBA00009152"/>
    </source>
</evidence>
<name>A0A545AED1_9ACTN</name>
<comment type="caution">
    <text evidence="10">The sequence shown here is derived from an EMBL/GenBank/DDBJ whole genome shotgun (WGS) entry which is preliminary data.</text>
</comment>
<organism evidence="10 11">
    <name type="scientific">Cryptosporangium phraense</name>
    <dbReference type="NCBI Taxonomy" id="2593070"/>
    <lineage>
        <taxon>Bacteria</taxon>
        <taxon>Bacillati</taxon>
        <taxon>Actinomycetota</taxon>
        <taxon>Actinomycetes</taxon>
        <taxon>Cryptosporangiales</taxon>
        <taxon>Cryptosporangiaceae</taxon>
        <taxon>Cryptosporangium</taxon>
    </lineage>
</organism>
<sequence>MTSYPPDGHVHTQFSWDAPFGNMERTCARAVELGLPSIAFTEHADFGRTILVDSDPTHLPGWLAAHTDEHGVVTPPDLAVENYLAEVARCRELFPGLRILTGVELSEPHWHARRTADLIDLGGFDRILGSVHNLRHVDDRTQEVREYDSGDAYRVLATETVIRSYLAEVEKLATGSDAFGVLAHIDFPVRYWPSGAAPFDPATFEEEYRVALRALARSGRALEVNTRVPLDPVIVRWWYQEGGETLTFGSDAHRPDDLANGLREAAAMVETIGFRPGAHPYDLWRR</sequence>
<dbReference type="OrthoDB" id="6637113at2"/>
<dbReference type="InParanoid" id="A0A545AED1"/>
<proteinExistence type="inferred from homology"/>
<keyword evidence="4 8" id="KW-0028">Amino-acid biosynthesis</keyword>
<dbReference type="GO" id="GO:0000105">
    <property type="term" value="P:L-histidine biosynthetic process"/>
    <property type="evidence" value="ECO:0007669"/>
    <property type="project" value="UniProtKB-UniRule"/>
</dbReference>
<dbReference type="PANTHER" id="PTHR21039:SF0">
    <property type="entry name" value="HISTIDINOL-PHOSPHATASE"/>
    <property type="match status" value="1"/>
</dbReference>
<gene>
    <name evidence="10" type="ORF">FL583_38795</name>
</gene>
<dbReference type="AlphaFoldDB" id="A0A545AED1"/>
<comment type="catalytic activity">
    <reaction evidence="7 8">
        <text>L-histidinol phosphate + H2O = L-histidinol + phosphate</text>
        <dbReference type="Rhea" id="RHEA:14465"/>
        <dbReference type="ChEBI" id="CHEBI:15377"/>
        <dbReference type="ChEBI" id="CHEBI:43474"/>
        <dbReference type="ChEBI" id="CHEBI:57699"/>
        <dbReference type="ChEBI" id="CHEBI:57980"/>
        <dbReference type="EC" id="3.1.3.15"/>
    </reaction>
</comment>
<dbReference type="GO" id="GO:0004401">
    <property type="term" value="F:histidinol-phosphatase activity"/>
    <property type="evidence" value="ECO:0007669"/>
    <property type="project" value="UniProtKB-UniRule"/>
</dbReference>
<dbReference type="GO" id="GO:0005737">
    <property type="term" value="C:cytoplasm"/>
    <property type="evidence" value="ECO:0007669"/>
    <property type="project" value="TreeGrafter"/>
</dbReference>
<dbReference type="SUPFAM" id="SSF89550">
    <property type="entry name" value="PHP domain-like"/>
    <property type="match status" value="1"/>
</dbReference>
<evidence type="ECO:0000313" key="11">
    <source>
        <dbReference type="Proteomes" id="UP000317982"/>
    </source>
</evidence>
<dbReference type="InterPro" id="IPR004013">
    <property type="entry name" value="PHP_dom"/>
</dbReference>
<evidence type="ECO:0000256" key="1">
    <source>
        <dbReference type="ARBA" id="ARBA00004970"/>
    </source>
</evidence>
<evidence type="ECO:0000256" key="8">
    <source>
        <dbReference type="RuleBase" id="RU366003"/>
    </source>
</evidence>
<evidence type="ECO:0000313" key="10">
    <source>
        <dbReference type="EMBL" id="TQS39673.1"/>
    </source>
</evidence>
<reference evidence="10 11" key="1">
    <citation type="submission" date="2019-07" db="EMBL/GenBank/DDBJ databases">
        <title>Cryptosporangium phraense sp. nov., isolated from plant litter.</title>
        <authorList>
            <person name="Suriyachadkun C."/>
        </authorList>
    </citation>
    <scope>NUCLEOTIDE SEQUENCE [LARGE SCALE GENOMIC DNA]</scope>
    <source>
        <strain evidence="10 11">A-T 5661</strain>
    </source>
</reference>
<dbReference type="InterPro" id="IPR010140">
    <property type="entry name" value="Histidinol_P_phosphatase_HisJ"/>
</dbReference>
<comment type="similarity">
    <text evidence="2 8">Belongs to the PHP hydrolase family. HisK subfamily.</text>
</comment>
<evidence type="ECO:0000256" key="3">
    <source>
        <dbReference type="ARBA" id="ARBA00013085"/>
    </source>
</evidence>
<evidence type="ECO:0000256" key="4">
    <source>
        <dbReference type="ARBA" id="ARBA00022605"/>
    </source>
</evidence>
<evidence type="ECO:0000259" key="9">
    <source>
        <dbReference type="Pfam" id="PF02811"/>
    </source>
</evidence>
<keyword evidence="11" id="KW-1185">Reference proteome</keyword>
<evidence type="ECO:0000256" key="7">
    <source>
        <dbReference type="ARBA" id="ARBA00049158"/>
    </source>
</evidence>
<dbReference type="Gene3D" id="3.20.20.140">
    <property type="entry name" value="Metal-dependent hydrolases"/>
    <property type="match status" value="1"/>
</dbReference>
<dbReference type="RefSeq" id="WP_142709917.1">
    <property type="nucleotide sequence ID" value="NZ_VIRS01000061.1"/>
</dbReference>
<evidence type="ECO:0000256" key="6">
    <source>
        <dbReference type="ARBA" id="ARBA00023102"/>
    </source>
</evidence>
<keyword evidence="6 8" id="KW-0368">Histidine biosynthesis</keyword>
<keyword evidence="5 8" id="KW-0378">Hydrolase</keyword>
<dbReference type="Pfam" id="PF02811">
    <property type="entry name" value="PHP"/>
    <property type="match status" value="1"/>
</dbReference>
<dbReference type="UniPathway" id="UPA00031">
    <property type="reaction ID" value="UER00013"/>
</dbReference>
<dbReference type="InterPro" id="IPR016195">
    <property type="entry name" value="Pol/histidinol_Pase-like"/>
</dbReference>